<dbReference type="GO" id="GO:0005635">
    <property type="term" value="C:nuclear envelope"/>
    <property type="evidence" value="ECO:0007669"/>
    <property type="project" value="TreeGrafter"/>
</dbReference>
<gene>
    <name evidence="7" type="primary">100633219</name>
</gene>
<evidence type="ECO:0000313" key="7">
    <source>
        <dbReference type="EnsemblMetazoa" id="Aqu2.1.24999_001"/>
    </source>
</evidence>
<dbReference type="eggNOG" id="ENOG502QT94">
    <property type="taxonomic scope" value="Eukaryota"/>
</dbReference>
<reference evidence="8" key="1">
    <citation type="journal article" date="2010" name="Nature">
        <title>The Amphimedon queenslandica genome and the evolution of animal complexity.</title>
        <authorList>
            <person name="Srivastava M."/>
            <person name="Simakov O."/>
            <person name="Chapman J."/>
            <person name="Fahey B."/>
            <person name="Gauthier M.E."/>
            <person name="Mitros T."/>
            <person name="Richards G.S."/>
            <person name="Conaco C."/>
            <person name="Dacre M."/>
            <person name="Hellsten U."/>
            <person name="Larroux C."/>
            <person name="Putnam N.H."/>
            <person name="Stanke M."/>
            <person name="Adamska M."/>
            <person name="Darling A."/>
            <person name="Degnan S.M."/>
            <person name="Oakley T.H."/>
            <person name="Plachetzki D.C."/>
            <person name="Zhai Y."/>
            <person name="Adamski M."/>
            <person name="Calcino A."/>
            <person name="Cummins S.F."/>
            <person name="Goodstein D.M."/>
            <person name="Harris C."/>
            <person name="Jackson D.J."/>
            <person name="Leys S.P."/>
            <person name="Shu S."/>
            <person name="Woodcroft B.J."/>
            <person name="Vervoort M."/>
            <person name="Kosik K.S."/>
            <person name="Manning G."/>
            <person name="Degnan B.M."/>
            <person name="Rokhsar D.S."/>
        </authorList>
    </citation>
    <scope>NUCLEOTIDE SEQUENCE [LARGE SCALE GENOMIC DNA]</scope>
</reference>
<feature type="transmembrane region" description="Helical" evidence="5">
    <location>
        <begin position="18"/>
        <end position="39"/>
    </location>
</feature>
<dbReference type="EnsemblMetazoa" id="XM_019999646.1">
    <property type="protein sequence ID" value="XP_019855205.1"/>
    <property type="gene ID" value="LOC100633219"/>
</dbReference>
<dbReference type="STRING" id="400682.A0A1X7UBG1"/>
<dbReference type="InParanoid" id="A0A1X7UBG1"/>
<dbReference type="GO" id="GO:0022857">
    <property type="term" value="F:transmembrane transporter activity"/>
    <property type="evidence" value="ECO:0007669"/>
    <property type="project" value="InterPro"/>
</dbReference>
<keyword evidence="8" id="KW-1185">Reference proteome</keyword>
<dbReference type="Pfam" id="PF07690">
    <property type="entry name" value="MFS_1"/>
    <property type="match status" value="1"/>
</dbReference>
<dbReference type="PANTHER" id="PTHR24002:SF3">
    <property type="entry name" value="SOLUTE CARRIER FAMILY 22 MEMBER 18"/>
    <property type="match status" value="1"/>
</dbReference>
<keyword evidence="3 5" id="KW-1133">Transmembrane helix</keyword>
<reference evidence="7" key="2">
    <citation type="submission" date="2017-05" db="UniProtKB">
        <authorList>
            <consortium name="EnsemblMetazoa"/>
        </authorList>
    </citation>
    <scope>IDENTIFICATION</scope>
</reference>
<feature type="transmembrane region" description="Helical" evidence="5">
    <location>
        <begin position="271"/>
        <end position="292"/>
    </location>
</feature>
<dbReference type="InterPro" id="IPR001958">
    <property type="entry name" value="Tet-R_TetA/multi-R_MdtG-like"/>
</dbReference>
<feature type="transmembrane region" description="Helical" evidence="5">
    <location>
        <begin position="51"/>
        <end position="71"/>
    </location>
</feature>
<feature type="transmembrane region" description="Helical" evidence="5">
    <location>
        <begin position="304"/>
        <end position="330"/>
    </location>
</feature>
<dbReference type="OrthoDB" id="440553at2759"/>
<sequence>MATSKEEEKKLLLENSPLYGRMSVVCHTVIFLYATAFWINIGVFPFLTKKLGIDTVIFGYLQTVSAIALLLGGPLFGRMGDIFGAKIVFLISFGGSFCFYFIMALANNAFQLFISQLFSFAMNAMQCAQMVMTDVTGTRDRAVAMGRLTVAYGLGMIVGPTLGGWVTLFFNEQYAAAAAASLMVLAFLIILVVMPIKTKDPRKVEILEIPATNNNDKSLFNFKAIFSLLLIPQVFYLIGVKTLVGIPAGIFHSMFSVVNMERFDLTPEMNGYILTYIGILTALMQGIGIKWFTSRFSDSKLIRVSIIVMSLAYLMLVPVNTIWLLGIVLIPMVMSRSLLNTGCFKHINQERL</sequence>
<dbReference type="AlphaFoldDB" id="A0A1X7UBG1"/>
<feature type="transmembrane region" description="Helical" evidence="5">
    <location>
        <begin position="149"/>
        <end position="168"/>
    </location>
</feature>
<dbReference type="PANTHER" id="PTHR24002">
    <property type="entry name" value="SOLUTE CARRIER FAMILY 22 MEMBER 18"/>
    <property type="match status" value="1"/>
</dbReference>
<feature type="transmembrane region" description="Helical" evidence="5">
    <location>
        <begin position="83"/>
        <end position="103"/>
    </location>
</feature>
<name>A0A1X7UBG1_AMPQE</name>
<dbReference type="Gene3D" id="1.20.1250.20">
    <property type="entry name" value="MFS general substrate transporter like domains"/>
    <property type="match status" value="1"/>
</dbReference>
<dbReference type="InterPro" id="IPR011701">
    <property type="entry name" value="MFS"/>
</dbReference>
<dbReference type="PROSITE" id="PS50850">
    <property type="entry name" value="MFS"/>
    <property type="match status" value="1"/>
</dbReference>
<feature type="transmembrane region" description="Helical" evidence="5">
    <location>
        <begin position="109"/>
        <end position="128"/>
    </location>
</feature>
<dbReference type="KEGG" id="aqu:100633219"/>
<organism evidence="7">
    <name type="scientific">Amphimedon queenslandica</name>
    <name type="common">Sponge</name>
    <dbReference type="NCBI Taxonomy" id="400682"/>
    <lineage>
        <taxon>Eukaryota</taxon>
        <taxon>Metazoa</taxon>
        <taxon>Porifera</taxon>
        <taxon>Demospongiae</taxon>
        <taxon>Heteroscleromorpha</taxon>
        <taxon>Haplosclerida</taxon>
        <taxon>Niphatidae</taxon>
        <taxon>Amphimedon</taxon>
    </lineage>
</organism>
<dbReference type="Proteomes" id="UP000007879">
    <property type="component" value="Unassembled WGS sequence"/>
</dbReference>
<accession>A0A1X7UBG1</accession>
<protein>
    <recommendedName>
        <fullName evidence="6">Major facilitator superfamily (MFS) profile domain-containing protein</fullName>
    </recommendedName>
</protein>
<evidence type="ECO:0000259" key="6">
    <source>
        <dbReference type="PROSITE" id="PS50850"/>
    </source>
</evidence>
<dbReference type="GO" id="GO:0016020">
    <property type="term" value="C:membrane"/>
    <property type="evidence" value="ECO:0007669"/>
    <property type="project" value="UniProtKB-SubCell"/>
</dbReference>
<dbReference type="SUPFAM" id="SSF103473">
    <property type="entry name" value="MFS general substrate transporter"/>
    <property type="match status" value="1"/>
</dbReference>
<evidence type="ECO:0000256" key="2">
    <source>
        <dbReference type="ARBA" id="ARBA00022692"/>
    </source>
</evidence>
<dbReference type="InterPro" id="IPR036259">
    <property type="entry name" value="MFS_trans_sf"/>
</dbReference>
<evidence type="ECO:0000256" key="1">
    <source>
        <dbReference type="ARBA" id="ARBA00004141"/>
    </source>
</evidence>
<evidence type="ECO:0000313" key="8">
    <source>
        <dbReference type="Proteomes" id="UP000007879"/>
    </source>
</evidence>
<evidence type="ECO:0000256" key="4">
    <source>
        <dbReference type="ARBA" id="ARBA00023136"/>
    </source>
</evidence>
<proteinExistence type="predicted"/>
<dbReference type="EnsemblMetazoa" id="Aqu2.1.24999_001">
    <property type="protein sequence ID" value="Aqu2.1.24999_001"/>
    <property type="gene ID" value="Aqu2.1.24999"/>
</dbReference>
<keyword evidence="4 5" id="KW-0472">Membrane</keyword>
<comment type="subcellular location">
    <subcellularLocation>
        <location evidence="1">Membrane</location>
        <topology evidence="1">Multi-pass membrane protein</topology>
    </subcellularLocation>
</comment>
<evidence type="ECO:0000256" key="5">
    <source>
        <dbReference type="SAM" id="Phobius"/>
    </source>
</evidence>
<dbReference type="PRINTS" id="PR01035">
    <property type="entry name" value="TCRTETA"/>
</dbReference>
<evidence type="ECO:0000256" key="3">
    <source>
        <dbReference type="ARBA" id="ARBA00022989"/>
    </source>
</evidence>
<feature type="transmembrane region" description="Helical" evidence="5">
    <location>
        <begin position="174"/>
        <end position="194"/>
    </location>
</feature>
<dbReference type="InterPro" id="IPR020846">
    <property type="entry name" value="MFS_dom"/>
</dbReference>
<keyword evidence="2 5" id="KW-0812">Transmembrane</keyword>
<feature type="transmembrane region" description="Helical" evidence="5">
    <location>
        <begin position="225"/>
        <end position="251"/>
    </location>
</feature>
<feature type="domain" description="Major facilitator superfamily (MFS) profile" evidence="6">
    <location>
        <begin position="22"/>
        <end position="352"/>
    </location>
</feature>